<organism evidence="4 5">
    <name type="scientific">Sesamum alatum</name>
    <dbReference type="NCBI Taxonomy" id="300844"/>
    <lineage>
        <taxon>Eukaryota</taxon>
        <taxon>Viridiplantae</taxon>
        <taxon>Streptophyta</taxon>
        <taxon>Embryophyta</taxon>
        <taxon>Tracheophyta</taxon>
        <taxon>Spermatophyta</taxon>
        <taxon>Magnoliopsida</taxon>
        <taxon>eudicotyledons</taxon>
        <taxon>Gunneridae</taxon>
        <taxon>Pentapetalae</taxon>
        <taxon>asterids</taxon>
        <taxon>lamiids</taxon>
        <taxon>Lamiales</taxon>
        <taxon>Pedaliaceae</taxon>
        <taxon>Sesamum</taxon>
    </lineage>
</organism>
<dbReference type="Proteomes" id="UP001293254">
    <property type="component" value="Unassembled WGS sequence"/>
</dbReference>
<dbReference type="InterPro" id="IPR052215">
    <property type="entry name" value="Plant_ABCG"/>
</dbReference>
<name>A0AAE1YWN6_9LAMI</name>
<feature type="transmembrane region" description="Helical" evidence="3">
    <location>
        <begin position="212"/>
        <end position="234"/>
    </location>
</feature>
<evidence type="ECO:0000313" key="4">
    <source>
        <dbReference type="EMBL" id="KAK4438165.1"/>
    </source>
</evidence>
<keyword evidence="5" id="KW-1185">Reference proteome</keyword>
<sequence>MKSDWNLLWCQDIEQGTGSKFTVEEIIDLLIASYSSSDTCKKMKTLVAEIRRTLNREEGELRLAIYVADPRSHDTSNRMQVIITFMSNPSRSGRPRSGLPRPSVALGFGLGSVFYNVRSSYNSIHARGSLLMFVASLSTMMAIGGFRSFVEELKRNDDRGNNHDEFPSWPDSWSRCSRPNDAKRLILPVAEGPTHGLLEVPDVLHRLPQVEVGIDLAVLFGMVVVYRVLFFVIVKIGEKIKSAVAAKDC</sequence>
<keyword evidence="2" id="KW-0813">Transport</keyword>
<evidence type="ECO:0000256" key="1">
    <source>
        <dbReference type="ARBA" id="ARBA00005814"/>
    </source>
</evidence>
<dbReference type="EMBL" id="JACGWO010000001">
    <property type="protein sequence ID" value="KAK4438165.1"/>
    <property type="molecule type" value="Genomic_DNA"/>
</dbReference>
<proteinExistence type="inferred from homology"/>
<comment type="similarity">
    <text evidence="1">Belongs to the ABC transporter superfamily. ABCG family. Eye pigment precursor importer (TC 3.A.1.204) subfamily.</text>
</comment>
<keyword evidence="3" id="KW-0472">Membrane</keyword>
<dbReference type="AlphaFoldDB" id="A0AAE1YWN6"/>
<evidence type="ECO:0000256" key="3">
    <source>
        <dbReference type="SAM" id="Phobius"/>
    </source>
</evidence>
<keyword evidence="3" id="KW-0812">Transmembrane</keyword>
<gene>
    <name evidence="4" type="ORF">Salat_0150700</name>
</gene>
<reference evidence="4" key="1">
    <citation type="submission" date="2020-06" db="EMBL/GenBank/DDBJ databases">
        <authorList>
            <person name="Li T."/>
            <person name="Hu X."/>
            <person name="Zhang T."/>
            <person name="Song X."/>
            <person name="Zhang H."/>
            <person name="Dai N."/>
            <person name="Sheng W."/>
            <person name="Hou X."/>
            <person name="Wei L."/>
        </authorList>
    </citation>
    <scope>NUCLEOTIDE SEQUENCE</scope>
    <source>
        <strain evidence="4">3651</strain>
        <tissue evidence="4">Leaf</tissue>
    </source>
</reference>
<comment type="caution">
    <text evidence="4">The sequence shown here is derived from an EMBL/GenBank/DDBJ whole genome shotgun (WGS) entry which is preliminary data.</text>
</comment>
<accession>A0AAE1YWN6</accession>
<evidence type="ECO:0000313" key="5">
    <source>
        <dbReference type="Proteomes" id="UP001293254"/>
    </source>
</evidence>
<reference evidence="4" key="2">
    <citation type="journal article" date="2024" name="Plant">
        <title>Genomic evolution and insights into agronomic trait innovations of Sesamum species.</title>
        <authorList>
            <person name="Miao H."/>
            <person name="Wang L."/>
            <person name="Qu L."/>
            <person name="Liu H."/>
            <person name="Sun Y."/>
            <person name="Le M."/>
            <person name="Wang Q."/>
            <person name="Wei S."/>
            <person name="Zheng Y."/>
            <person name="Lin W."/>
            <person name="Duan Y."/>
            <person name="Cao H."/>
            <person name="Xiong S."/>
            <person name="Wang X."/>
            <person name="Wei L."/>
            <person name="Li C."/>
            <person name="Ma Q."/>
            <person name="Ju M."/>
            <person name="Zhao R."/>
            <person name="Li G."/>
            <person name="Mu C."/>
            <person name="Tian Q."/>
            <person name="Mei H."/>
            <person name="Zhang T."/>
            <person name="Gao T."/>
            <person name="Zhang H."/>
        </authorList>
    </citation>
    <scope>NUCLEOTIDE SEQUENCE</scope>
    <source>
        <strain evidence="4">3651</strain>
    </source>
</reference>
<feature type="transmembrane region" description="Helical" evidence="3">
    <location>
        <begin position="129"/>
        <end position="150"/>
    </location>
</feature>
<protein>
    <submittedName>
        <fullName evidence="4">Uncharacterized protein</fullName>
    </submittedName>
</protein>
<evidence type="ECO:0000256" key="2">
    <source>
        <dbReference type="ARBA" id="ARBA00022448"/>
    </source>
</evidence>
<keyword evidence="3" id="KW-1133">Transmembrane helix</keyword>
<dbReference type="PANTHER" id="PTHR48042:SF4">
    <property type="entry name" value="ABC TRANSPORTER DOMAIN-CONTAINING PROTEIN"/>
    <property type="match status" value="1"/>
</dbReference>
<dbReference type="PANTHER" id="PTHR48042">
    <property type="entry name" value="ABC TRANSPORTER G FAMILY MEMBER 11"/>
    <property type="match status" value="1"/>
</dbReference>